<keyword evidence="2" id="KW-1185">Reference proteome</keyword>
<proteinExistence type="predicted"/>
<dbReference type="Proteomes" id="UP001172386">
    <property type="component" value="Unassembled WGS sequence"/>
</dbReference>
<organism evidence="1 2">
    <name type="scientific">Neophaeococcomyces mojaviensis</name>
    <dbReference type="NCBI Taxonomy" id="3383035"/>
    <lineage>
        <taxon>Eukaryota</taxon>
        <taxon>Fungi</taxon>
        <taxon>Dikarya</taxon>
        <taxon>Ascomycota</taxon>
        <taxon>Pezizomycotina</taxon>
        <taxon>Eurotiomycetes</taxon>
        <taxon>Chaetothyriomycetidae</taxon>
        <taxon>Chaetothyriales</taxon>
        <taxon>Chaetothyriales incertae sedis</taxon>
        <taxon>Neophaeococcomyces</taxon>
    </lineage>
</organism>
<dbReference type="EMBL" id="JAPDRQ010000177">
    <property type="protein sequence ID" value="KAJ9652921.1"/>
    <property type="molecule type" value="Genomic_DNA"/>
</dbReference>
<reference evidence="1" key="1">
    <citation type="submission" date="2022-10" db="EMBL/GenBank/DDBJ databases">
        <title>Culturing micro-colonial fungi from biological soil crusts in the Mojave desert and describing Neophaeococcomyces mojavensis, and introducing the new genera and species Taxawa tesnikishii.</title>
        <authorList>
            <person name="Kurbessoian T."/>
            <person name="Stajich J.E."/>
        </authorList>
    </citation>
    <scope>NUCLEOTIDE SEQUENCE</scope>
    <source>
        <strain evidence="1">JES_112</strain>
    </source>
</reference>
<evidence type="ECO:0000313" key="1">
    <source>
        <dbReference type="EMBL" id="KAJ9652921.1"/>
    </source>
</evidence>
<evidence type="ECO:0000313" key="2">
    <source>
        <dbReference type="Proteomes" id="UP001172386"/>
    </source>
</evidence>
<accession>A0ACC2ZYY6</accession>
<sequence>MEVVDKTIVGKALGVLDYTTYSTTELANALYQGLDQLHWVRTLKEALRRGTKFQMMDLAYIFRHSEATDLRDHLFAVLGLVSNVIDPALSPRYKDTILQTCIRYARYWLERKGNLEVLYRAGLNGHKLLAPSWIPNWYGAQTEFKSGYADGLWDPLRRPPFYHVSRGTRPEVHYTSDSTLLGATGVLIDSVADLADHHIRNPPKQPHDKTTMIEIKRQHLLESDRIISTLTKYPTGEDVFEVQWRTLICNVTHGLTKAPASYRDAYQVWRRFLLCDLTLPRSDVPNQLPFRQVIDEYNGDKIFGLTTAGYVGMFPHYARRNDKIAVLYGGEFPFVLREIQNKGQASYELVGQCYVHGLMENGQLDLEELKPKTQTIWLGGDYEIQ</sequence>
<name>A0ACC2ZYY6_9EURO</name>
<protein>
    <submittedName>
        <fullName evidence="1">Uncharacterized protein</fullName>
    </submittedName>
</protein>
<gene>
    <name evidence="1" type="ORF">H2198_007874</name>
</gene>
<comment type="caution">
    <text evidence="1">The sequence shown here is derived from an EMBL/GenBank/DDBJ whole genome shotgun (WGS) entry which is preliminary data.</text>
</comment>